<dbReference type="GO" id="GO:1990133">
    <property type="term" value="C:molybdopterin adenylyltransferase complex"/>
    <property type="evidence" value="ECO:0007669"/>
    <property type="project" value="TreeGrafter"/>
</dbReference>
<evidence type="ECO:0000313" key="7">
    <source>
        <dbReference type="Proteomes" id="UP000823889"/>
    </source>
</evidence>
<evidence type="ECO:0000313" key="6">
    <source>
        <dbReference type="EMBL" id="HJD44724.1"/>
    </source>
</evidence>
<evidence type="ECO:0000256" key="1">
    <source>
        <dbReference type="ARBA" id="ARBA00005046"/>
    </source>
</evidence>
<protein>
    <recommendedName>
        <fullName evidence="5">Molybdopterin synthase sulfur carrier subunit</fullName>
    </recommendedName>
</protein>
<evidence type="ECO:0000256" key="2">
    <source>
        <dbReference type="ARBA" id="ARBA00022741"/>
    </source>
</evidence>
<dbReference type="InterPro" id="IPR012675">
    <property type="entry name" value="Beta-grasp_dom_sf"/>
</dbReference>
<reference evidence="6" key="2">
    <citation type="submission" date="2021-04" db="EMBL/GenBank/DDBJ databases">
        <authorList>
            <person name="Gilroy R."/>
        </authorList>
    </citation>
    <scope>NUCLEOTIDE SEQUENCE</scope>
    <source>
        <strain evidence="6">9264</strain>
    </source>
</reference>
<dbReference type="SUPFAM" id="SSF54285">
    <property type="entry name" value="MoaD/ThiS"/>
    <property type="match status" value="1"/>
</dbReference>
<keyword evidence="3" id="KW-0501">Molybdenum cofactor biosynthesis</keyword>
<gene>
    <name evidence="6" type="primary">moaD</name>
    <name evidence="6" type="ORF">H9906_06825</name>
</gene>
<dbReference type="Gene3D" id="3.10.20.30">
    <property type="match status" value="1"/>
</dbReference>
<dbReference type="CDD" id="cd00754">
    <property type="entry name" value="Ubl_MoaD"/>
    <property type="match status" value="1"/>
</dbReference>
<dbReference type="Proteomes" id="UP000823889">
    <property type="component" value="Unassembled WGS sequence"/>
</dbReference>
<reference evidence="6" key="1">
    <citation type="journal article" date="2021" name="PeerJ">
        <title>Extensive microbial diversity within the chicken gut microbiome revealed by metagenomics and culture.</title>
        <authorList>
            <person name="Gilroy R."/>
            <person name="Ravi A."/>
            <person name="Getino M."/>
            <person name="Pursley I."/>
            <person name="Horton D.L."/>
            <person name="Alikhan N.F."/>
            <person name="Baker D."/>
            <person name="Gharbi K."/>
            <person name="Hall N."/>
            <person name="Watson M."/>
            <person name="Adriaenssens E.M."/>
            <person name="Foster-Nyarko E."/>
            <person name="Jarju S."/>
            <person name="Secka A."/>
            <person name="Antonio M."/>
            <person name="Oren A."/>
            <person name="Chaudhuri R.R."/>
            <person name="La Ragione R."/>
            <person name="Hildebrand F."/>
            <person name="Pallen M.J."/>
        </authorList>
    </citation>
    <scope>NUCLEOTIDE SEQUENCE</scope>
    <source>
        <strain evidence="6">9264</strain>
    </source>
</reference>
<accession>A0A9D2RGC7</accession>
<keyword evidence="2" id="KW-0547">Nucleotide-binding</keyword>
<dbReference type="EMBL" id="DWUQ01000141">
    <property type="protein sequence ID" value="HJD44724.1"/>
    <property type="molecule type" value="Genomic_DNA"/>
</dbReference>
<dbReference type="GO" id="GO:0000166">
    <property type="term" value="F:nucleotide binding"/>
    <property type="evidence" value="ECO:0007669"/>
    <property type="project" value="UniProtKB-KW"/>
</dbReference>
<dbReference type="AlphaFoldDB" id="A0A9D2RGC7"/>
<proteinExistence type="inferred from homology"/>
<comment type="caution">
    <text evidence="6">The sequence shown here is derived from an EMBL/GenBank/DDBJ whole genome shotgun (WGS) entry which is preliminary data.</text>
</comment>
<dbReference type="NCBIfam" id="TIGR01682">
    <property type="entry name" value="moaD"/>
    <property type="match status" value="1"/>
</dbReference>
<dbReference type="Pfam" id="PF02597">
    <property type="entry name" value="ThiS"/>
    <property type="match status" value="1"/>
</dbReference>
<evidence type="ECO:0000256" key="3">
    <source>
        <dbReference type="ARBA" id="ARBA00023150"/>
    </source>
</evidence>
<comment type="pathway">
    <text evidence="1">Cofactor biosynthesis; molybdopterin biosynthesis.</text>
</comment>
<name>A0A9D2RGC7_9BURK</name>
<dbReference type="InterPro" id="IPR016155">
    <property type="entry name" value="Mopterin_synth/thiamin_S_b"/>
</dbReference>
<dbReference type="InterPro" id="IPR003749">
    <property type="entry name" value="ThiS/MoaD-like"/>
</dbReference>
<evidence type="ECO:0000256" key="4">
    <source>
        <dbReference type="ARBA" id="ARBA00024200"/>
    </source>
</evidence>
<dbReference type="PANTHER" id="PTHR33359">
    <property type="entry name" value="MOLYBDOPTERIN SYNTHASE SULFUR CARRIER SUBUNIT"/>
    <property type="match status" value="1"/>
</dbReference>
<dbReference type="FunFam" id="3.10.20.30:FF:000010">
    <property type="entry name" value="Molybdopterin synthase sulfur carrier subunit"/>
    <property type="match status" value="1"/>
</dbReference>
<organism evidence="6 7">
    <name type="scientific">Candidatus Paenalcaligenes intestinipullorum</name>
    <dbReference type="NCBI Taxonomy" id="2838718"/>
    <lineage>
        <taxon>Bacteria</taxon>
        <taxon>Pseudomonadati</taxon>
        <taxon>Pseudomonadota</taxon>
        <taxon>Betaproteobacteria</taxon>
        <taxon>Burkholderiales</taxon>
        <taxon>Alcaligenaceae</taxon>
        <taxon>Paenalcaligenes</taxon>
    </lineage>
</organism>
<sequence>MSNSTTFTVLYFARVAELTGQRSEQWSLEPDLSVAQWLTQLIARYPDLASAESRLKVAVNQFYVPRTHTIQANDEVAVFEPVTGG</sequence>
<dbReference type="GO" id="GO:0006777">
    <property type="term" value="P:Mo-molybdopterin cofactor biosynthetic process"/>
    <property type="evidence" value="ECO:0007669"/>
    <property type="project" value="UniProtKB-KW"/>
</dbReference>
<dbReference type="PANTHER" id="PTHR33359:SF1">
    <property type="entry name" value="MOLYBDOPTERIN SYNTHASE SULFUR CARRIER SUBUNIT"/>
    <property type="match status" value="1"/>
</dbReference>
<comment type="similarity">
    <text evidence="4">Belongs to the MoaD family.</text>
</comment>
<evidence type="ECO:0000256" key="5">
    <source>
        <dbReference type="ARBA" id="ARBA00024247"/>
    </source>
</evidence>
<dbReference type="InterPro" id="IPR044672">
    <property type="entry name" value="MOCS2A"/>
</dbReference>